<sequence>MSTADMSIFITFALILTLLAPFFPCTFEVE</sequence>
<dbReference type="AlphaFoldDB" id="A0A0E9XI72"/>
<reference evidence="1" key="2">
    <citation type="journal article" date="2015" name="Fish Shellfish Immunol.">
        <title>Early steps in the European eel (Anguilla anguilla)-Vibrio vulnificus interaction in the gills: Role of the RtxA13 toxin.</title>
        <authorList>
            <person name="Callol A."/>
            <person name="Pajuelo D."/>
            <person name="Ebbesson L."/>
            <person name="Teles M."/>
            <person name="MacKenzie S."/>
            <person name="Amaro C."/>
        </authorList>
    </citation>
    <scope>NUCLEOTIDE SEQUENCE</scope>
</reference>
<protein>
    <submittedName>
        <fullName evidence="1">Uncharacterized protein</fullName>
    </submittedName>
</protein>
<evidence type="ECO:0000313" key="1">
    <source>
        <dbReference type="EMBL" id="JAI02350.1"/>
    </source>
</evidence>
<reference evidence="1" key="1">
    <citation type="submission" date="2014-11" db="EMBL/GenBank/DDBJ databases">
        <authorList>
            <person name="Amaro Gonzalez C."/>
        </authorList>
    </citation>
    <scope>NUCLEOTIDE SEQUENCE</scope>
</reference>
<accession>A0A0E9XI72</accession>
<name>A0A0E9XI72_ANGAN</name>
<organism evidence="1">
    <name type="scientific">Anguilla anguilla</name>
    <name type="common">European freshwater eel</name>
    <name type="synonym">Muraena anguilla</name>
    <dbReference type="NCBI Taxonomy" id="7936"/>
    <lineage>
        <taxon>Eukaryota</taxon>
        <taxon>Metazoa</taxon>
        <taxon>Chordata</taxon>
        <taxon>Craniata</taxon>
        <taxon>Vertebrata</taxon>
        <taxon>Euteleostomi</taxon>
        <taxon>Actinopterygii</taxon>
        <taxon>Neopterygii</taxon>
        <taxon>Teleostei</taxon>
        <taxon>Anguilliformes</taxon>
        <taxon>Anguillidae</taxon>
        <taxon>Anguilla</taxon>
    </lineage>
</organism>
<proteinExistence type="predicted"/>
<dbReference type="EMBL" id="GBXM01006228">
    <property type="protein sequence ID" value="JAI02350.1"/>
    <property type="molecule type" value="Transcribed_RNA"/>
</dbReference>